<dbReference type="EMBL" id="LAZR01007012">
    <property type="protein sequence ID" value="KKM88057.1"/>
    <property type="molecule type" value="Genomic_DNA"/>
</dbReference>
<feature type="non-terminal residue" evidence="1">
    <location>
        <position position="376"/>
    </location>
</feature>
<proteinExistence type="predicted"/>
<sequence>MPPDNDIVKDANMAYEIAWRAWADWLDAAELDLRMYLGDQWDQDWKNYLTNRSRTARTFNRLARIIDIISGFERQKRKVLKAAAIGFDDDQVSTQMSDVLMGDMKASDAYDQISEAFKFGPLITGRNYLELFMGLNGRLQVRRVMYNHMLPDPVAVDKDIDKDAGFIYHREMVTIQQAKRLLRGMRDSELELLAGKIDDKFPGIPWAMRTFSEKMIAYDRFWEKKGREALFVIDKQTGQEQEWPGTKTRLRETLTLDPQLAARFAPVNRWVDEIKMHIIVGGELMSSTTDPLGINEYPYIAMTGNWSPEIDDDTLKLQGLVRRLGDPQKEYNKRLCQQIDIIESHAQSGWLIEEGALVDDRQAYEAGQGGVRWVHK</sequence>
<reference evidence="1" key="1">
    <citation type="journal article" date="2015" name="Nature">
        <title>Complex archaea that bridge the gap between prokaryotes and eukaryotes.</title>
        <authorList>
            <person name="Spang A."/>
            <person name="Saw J.H."/>
            <person name="Jorgensen S.L."/>
            <person name="Zaremba-Niedzwiedzka K."/>
            <person name="Martijn J."/>
            <person name="Lind A.E."/>
            <person name="van Eijk R."/>
            <person name="Schleper C."/>
            <person name="Guy L."/>
            <person name="Ettema T.J."/>
        </authorList>
    </citation>
    <scope>NUCLEOTIDE SEQUENCE</scope>
</reference>
<accession>A0A0F9P3K9</accession>
<name>A0A0F9P3K9_9ZZZZ</name>
<dbReference type="InterPro" id="IPR032427">
    <property type="entry name" value="P22_portal"/>
</dbReference>
<gene>
    <name evidence="1" type="ORF">LCGC14_1262510</name>
</gene>
<dbReference type="AlphaFoldDB" id="A0A0F9P3K9"/>
<dbReference type="Pfam" id="PF16510">
    <property type="entry name" value="P22_portal"/>
    <property type="match status" value="1"/>
</dbReference>
<organism evidence="1">
    <name type="scientific">marine sediment metagenome</name>
    <dbReference type="NCBI Taxonomy" id="412755"/>
    <lineage>
        <taxon>unclassified sequences</taxon>
        <taxon>metagenomes</taxon>
        <taxon>ecological metagenomes</taxon>
    </lineage>
</organism>
<evidence type="ECO:0000313" key="1">
    <source>
        <dbReference type="EMBL" id="KKM88057.1"/>
    </source>
</evidence>
<comment type="caution">
    <text evidence="1">The sequence shown here is derived from an EMBL/GenBank/DDBJ whole genome shotgun (WGS) entry which is preliminary data.</text>
</comment>
<protein>
    <submittedName>
        <fullName evidence="1">Uncharacterized protein</fullName>
    </submittedName>
</protein>